<evidence type="ECO:0000313" key="2">
    <source>
        <dbReference type="Proteomes" id="UP000299102"/>
    </source>
</evidence>
<gene>
    <name evidence="1" type="ORF">EVAR_24562_1</name>
</gene>
<dbReference type="EMBL" id="BGZK01000478">
    <property type="protein sequence ID" value="GBP46155.1"/>
    <property type="molecule type" value="Genomic_DNA"/>
</dbReference>
<dbReference type="OrthoDB" id="1470350at2759"/>
<dbReference type="Proteomes" id="UP000299102">
    <property type="component" value="Unassembled WGS sequence"/>
</dbReference>
<name>A0A4C1W7P1_EUMVA</name>
<comment type="caution">
    <text evidence="1">The sequence shown here is derived from an EMBL/GenBank/DDBJ whole genome shotgun (WGS) entry which is preliminary data.</text>
</comment>
<dbReference type="AlphaFoldDB" id="A0A4C1W7P1"/>
<sequence length="148" mass="16451">MLVSFNHTVDFIDVFMIHSGKRATITKFVTEIETTALEFYKPITNSRLARCFIAKTSSKPSEALLRWYSHTVVNLAVGRIWAGSTGRITFIEYKCKVAGPTAAFSAVSQCCGWPTLSESLYCRQHQLILSPSPRGQQRLSDSAENASV</sequence>
<reference evidence="1 2" key="1">
    <citation type="journal article" date="2019" name="Commun. Biol.">
        <title>The bagworm genome reveals a unique fibroin gene that provides high tensile strength.</title>
        <authorList>
            <person name="Kono N."/>
            <person name="Nakamura H."/>
            <person name="Ohtoshi R."/>
            <person name="Tomita M."/>
            <person name="Numata K."/>
            <person name="Arakawa K."/>
        </authorList>
    </citation>
    <scope>NUCLEOTIDE SEQUENCE [LARGE SCALE GENOMIC DNA]</scope>
</reference>
<proteinExistence type="predicted"/>
<protein>
    <submittedName>
        <fullName evidence="1">Uncharacterized protein</fullName>
    </submittedName>
</protein>
<keyword evidence="2" id="KW-1185">Reference proteome</keyword>
<accession>A0A4C1W7P1</accession>
<evidence type="ECO:0000313" key="1">
    <source>
        <dbReference type="EMBL" id="GBP46155.1"/>
    </source>
</evidence>
<organism evidence="1 2">
    <name type="scientific">Eumeta variegata</name>
    <name type="common">Bagworm moth</name>
    <name type="synonym">Eumeta japonica</name>
    <dbReference type="NCBI Taxonomy" id="151549"/>
    <lineage>
        <taxon>Eukaryota</taxon>
        <taxon>Metazoa</taxon>
        <taxon>Ecdysozoa</taxon>
        <taxon>Arthropoda</taxon>
        <taxon>Hexapoda</taxon>
        <taxon>Insecta</taxon>
        <taxon>Pterygota</taxon>
        <taxon>Neoptera</taxon>
        <taxon>Endopterygota</taxon>
        <taxon>Lepidoptera</taxon>
        <taxon>Glossata</taxon>
        <taxon>Ditrysia</taxon>
        <taxon>Tineoidea</taxon>
        <taxon>Psychidae</taxon>
        <taxon>Oiketicinae</taxon>
        <taxon>Eumeta</taxon>
    </lineage>
</organism>